<comment type="caution">
    <text evidence="3">The sequence shown here is derived from an EMBL/GenBank/DDBJ whole genome shotgun (WGS) entry which is preliminary data.</text>
</comment>
<organism evidence="3 4">
    <name type="scientific">Ridgeia piscesae</name>
    <name type="common">Tubeworm</name>
    <dbReference type="NCBI Taxonomy" id="27915"/>
    <lineage>
        <taxon>Eukaryota</taxon>
        <taxon>Metazoa</taxon>
        <taxon>Spiralia</taxon>
        <taxon>Lophotrochozoa</taxon>
        <taxon>Annelida</taxon>
        <taxon>Polychaeta</taxon>
        <taxon>Sedentaria</taxon>
        <taxon>Canalipalpata</taxon>
        <taxon>Sabellida</taxon>
        <taxon>Siboglinidae</taxon>
        <taxon>Ridgeia</taxon>
    </lineage>
</organism>
<feature type="compositionally biased region" description="Polar residues" evidence="1">
    <location>
        <begin position="58"/>
        <end position="67"/>
    </location>
</feature>
<protein>
    <submittedName>
        <fullName evidence="3">Uncharacterized protein</fullName>
    </submittedName>
</protein>
<name>A0AAD9K104_RIDPI</name>
<evidence type="ECO:0000313" key="4">
    <source>
        <dbReference type="Proteomes" id="UP001209878"/>
    </source>
</evidence>
<reference evidence="3" key="1">
    <citation type="journal article" date="2023" name="Mol. Biol. Evol.">
        <title>Third-Generation Sequencing Reveals the Adaptive Role of the Epigenome in Three Deep-Sea Polychaetes.</title>
        <authorList>
            <person name="Perez M."/>
            <person name="Aroh O."/>
            <person name="Sun Y."/>
            <person name="Lan Y."/>
            <person name="Juniper S.K."/>
            <person name="Young C.R."/>
            <person name="Angers B."/>
            <person name="Qian P.Y."/>
        </authorList>
    </citation>
    <scope>NUCLEOTIDE SEQUENCE</scope>
    <source>
        <strain evidence="3">R07B-5</strain>
    </source>
</reference>
<sequence>MANLWSLFVGLTCLVVIVGAVPTTRLGQYDDDIFARLRSLEAKLESRIGRRPGYQGPRCSTSSTVDSGKSARKKKKTTTDNCTLELSSTEKQLTDEKHVRH</sequence>
<dbReference type="EMBL" id="JAODUO010001503">
    <property type="protein sequence ID" value="KAK2162737.1"/>
    <property type="molecule type" value="Genomic_DNA"/>
</dbReference>
<accession>A0AAD9K104</accession>
<keyword evidence="4" id="KW-1185">Reference proteome</keyword>
<proteinExistence type="predicted"/>
<evidence type="ECO:0000256" key="2">
    <source>
        <dbReference type="SAM" id="SignalP"/>
    </source>
</evidence>
<dbReference type="AlphaFoldDB" id="A0AAD9K104"/>
<gene>
    <name evidence="3" type="ORF">NP493_1504g00054</name>
</gene>
<evidence type="ECO:0000313" key="3">
    <source>
        <dbReference type="EMBL" id="KAK2162737.1"/>
    </source>
</evidence>
<feature type="region of interest" description="Disordered" evidence="1">
    <location>
        <begin position="50"/>
        <end position="80"/>
    </location>
</feature>
<keyword evidence="2" id="KW-0732">Signal</keyword>
<feature type="signal peptide" evidence="2">
    <location>
        <begin position="1"/>
        <end position="20"/>
    </location>
</feature>
<evidence type="ECO:0000256" key="1">
    <source>
        <dbReference type="SAM" id="MobiDB-lite"/>
    </source>
</evidence>
<dbReference type="Proteomes" id="UP001209878">
    <property type="component" value="Unassembled WGS sequence"/>
</dbReference>
<feature type="chain" id="PRO_5042278289" evidence="2">
    <location>
        <begin position="21"/>
        <end position="101"/>
    </location>
</feature>